<dbReference type="PANTHER" id="PTHR16212:SF4">
    <property type="entry name" value="FOCADHESIN"/>
    <property type="match status" value="1"/>
</dbReference>
<dbReference type="InterPro" id="IPR022542">
    <property type="entry name" value="FOCAD/RST1_DUF3730"/>
</dbReference>
<evidence type="ECO:0000313" key="5">
    <source>
        <dbReference type="Proteomes" id="UP001152320"/>
    </source>
</evidence>
<dbReference type="OrthoDB" id="6125419at2759"/>
<dbReference type="PANTHER" id="PTHR16212">
    <property type="entry name" value="FOCADHESIN FAMILY MEMBER"/>
    <property type="match status" value="1"/>
</dbReference>
<keyword evidence="5" id="KW-1185">Reference proteome</keyword>
<feature type="compositionally biased region" description="Acidic residues" evidence="1">
    <location>
        <begin position="748"/>
        <end position="759"/>
    </location>
</feature>
<dbReference type="InterPro" id="IPR021392">
    <property type="entry name" value="Focadhesin_C"/>
</dbReference>
<gene>
    <name evidence="4" type="ORF">HOLleu_28265</name>
</gene>
<organism evidence="4 5">
    <name type="scientific">Holothuria leucospilota</name>
    <name type="common">Black long sea cucumber</name>
    <name type="synonym">Mertensiothuria leucospilota</name>
    <dbReference type="NCBI Taxonomy" id="206669"/>
    <lineage>
        <taxon>Eukaryota</taxon>
        <taxon>Metazoa</taxon>
        <taxon>Echinodermata</taxon>
        <taxon>Eleutherozoa</taxon>
        <taxon>Echinozoa</taxon>
        <taxon>Holothuroidea</taxon>
        <taxon>Aspidochirotacea</taxon>
        <taxon>Aspidochirotida</taxon>
        <taxon>Holothuriidae</taxon>
        <taxon>Holothuria</taxon>
    </lineage>
</organism>
<dbReference type="Pfam" id="PF11229">
    <property type="entry name" value="Focadhesin"/>
    <property type="match status" value="1"/>
</dbReference>
<dbReference type="GO" id="GO:0060147">
    <property type="term" value="P:regulation of post-transcriptional gene silencing"/>
    <property type="evidence" value="ECO:0007669"/>
    <property type="project" value="InterPro"/>
</dbReference>
<evidence type="ECO:0000256" key="1">
    <source>
        <dbReference type="SAM" id="MobiDB-lite"/>
    </source>
</evidence>
<name>A0A9Q1BLT5_HOLLE</name>
<sequence>MEDLKKRLHYPSRDIQLAAANKLFTQISSTKKVSSPDSPIGEKQSQIPELSLLFEIIQDGGTSASTLCCQTIVALVNHGLLDFKFALNKFLNFIPTAKHGRSLVHSITDLLLLQVMFRPTLAPEEAAEVLYSLRSPPHPFISVFVSKSTLWPDILQEISRLLKNADSSLSTECWDMMKPFFIYVLQDPLSAGHTSHLKFSLVSELISICQHNSEMTEHVMTFLVVECFPCLQLKSKMAIQESLTLLGMAASWLISCDVTTKHHFLEAVTLDLLLISHQLSVLGEGLYPALTLIKKVCFKDVGFLPGITLLVISGLLLRGCSLEEQSILLELAESVVLRSTNLWFLSTMILPLLQILSHQKSQVTMEAKLLSSNQKLATRIMSKISEIKPHEGKLGQKIKGSEKSRISILSHFYILQCCHQLLESFHQPSCIYAWLTSVQQNLQQYPSNSLQIPEYILLLATTLFIQSKHHEGLCLQTLLDLVTRDNSKATSILTLFLYKLSQKDLSTSLTKELMYAIPELAHHKFSLAPVLKVVQSMAGAPALAPVGIRLAAKVWMKQERCFPQLQAMISRTDKVDKGTSVVYDEFLLARVATVRDICVARPHQHGAELIPTLSKILNDCTGPSEATAAALAMDALTTLSEEEVVDIRTIWQVLEPKLSKDSRSKVQESICHLFSLVPELAVDTEEYEEFRERVVTLLWQRTQYASPQVVKAAYSALAQFDKEDFYLQDLPEQVVLEVKGQTTHAAGEDEDDGEEETEDVPGPCFISLLKTLPEAAQTGFEKLLSSLVSQEIASLPRHLNFTVTQKEAQSSSQADKFINTIPLLVYNRFETNKQPALKAPIAVSLLFCYEPKAEKGRDSHHGKRQLLSREQHYLNMLRILLNEIPSSYYFELPHLMSLSAAWVSFMGKVFQASLESQLAQVETQEEDKEPSAASLTAWLHVRDKLFGQVKNISRESSSAHPNCLLALAALAVVVTQHYLSLGKDTANIATLAPECVSQPRWVRQVVESFLLVIDSSYRADERIFSWCQKGLRQQGVTKQNSYMVAALGLSQIAPVLIAMDTELILRIMSVMDPLIGTGKNSADETESDSSTTIPGVAVGLLLNGITEEKFIEVVGNEALTKVVTLLNHLEETAFSSGAESNGAMLGLGEALSAMASDSAVPIQSQMTNIIQKLTQKLGEDVKSKEGLQISAYTLSMLIAASFNSNIIDAEEAEASLKKLEDLSRENNGIATSLGFLCHSLCQGSHPRAHIVTMATIKKWTETLEKQESSSVDKIDAINGLVAFISGPSKFVRSSLTSNFNSEIDQEMLQIIKKTQQMFLDSQDLRTQTSLVTWLGYLSFVKASSSQVRRAVPANYDYLSEESLLRACVDFLQTAAQLGPEEVSAWKVEVVFAALTGDGTSRLPPVNWAALIGPLLRLSFGGRVQYRLIRLALSQCPSSHNASLFLSSWLSSSFFYNSLESQSKELLHVSLPTLAQHVPYTKLKDYLHSSLLIDLKGGNAKVQVQIIKGLLGALKLPEPPPSIMSLLYEFTEKIYDCLSEEALLGNDVLFRLVAECLVYLPPAMIDVISHPAQQGNLVKSTLLRSYLIGCGKQSLAWLEVCIDMGMNLATDKEHYCLILALSRGLLQCSGNSTSAYTRVTSRMQWLVEFIGHTHNVTSGKTQLKKGRSTSQAAKFLLDLFCSVVAVWCSNQIPVLVGVSPFTQIEVPDDPTESIKMDDPESPSSCLRDEDVIIGRCVELLPESMVQLLDKQPWNQITEKILQWLIAMHKLPAENIPLKYHVSIKATCQALRHHAEFKKQIWTTVYTW</sequence>
<dbReference type="Proteomes" id="UP001152320">
    <property type="component" value="Chromosome 14"/>
</dbReference>
<dbReference type="Pfam" id="PF12530">
    <property type="entry name" value="DUF3730"/>
    <property type="match status" value="1"/>
</dbReference>
<dbReference type="EMBL" id="JAIZAY010000014">
    <property type="protein sequence ID" value="KAJ8028990.1"/>
    <property type="molecule type" value="Genomic_DNA"/>
</dbReference>
<dbReference type="InterPro" id="IPR016024">
    <property type="entry name" value="ARM-type_fold"/>
</dbReference>
<dbReference type="InterPro" id="IPR045163">
    <property type="entry name" value="Focadhesin/RST1"/>
</dbReference>
<feature type="domain" description="DUF3730" evidence="3">
    <location>
        <begin position="493"/>
        <end position="717"/>
    </location>
</feature>
<protein>
    <submittedName>
        <fullName evidence="4">Focadhesin</fullName>
    </submittedName>
</protein>
<comment type="caution">
    <text evidence="4">The sequence shown here is derived from an EMBL/GenBank/DDBJ whole genome shotgun (WGS) entry which is preliminary data.</text>
</comment>
<dbReference type="SUPFAM" id="SSF48371">
    <property type="entry name" value="ARM repeat"/>
    <property type="match status" value="1"/>
</dbReference>
<feature type="domain" description="Focadhesin C-terminal" evidence="2">
    <location>
        <begin position="1216"/>
        <end position="1806"/>
    </location>
</feature>
<evidence type="ECO:0000313" key="4">
    <source>
        <dbReference type="EMBL" id="KAJ8028990.1"/>
    </source>
</evidence>
<reference evidence="4" key="1">
    <citation type="submission" date="2021-10" db="EMBL/GenBank/DDBJ databases">
        <title>Tropical sea cucumber genome reveals ecological adaptation and Cuvierian tubules defense mechanism.</title>
        <authorList>
            <person name="Chen T."/>
        </authorList>
    </citation>
    <scope>NUCLEOTIDE SEQUENCE</scope>
    <source>
        <strain evidence="4">Nanhai2018</strain>
        <tissue evidence="4">Muscle</tissue>
    </source>
</reference>
<evidence type="ECO:0000259" key="3">
    <source>
        <dbReference type="Pfam" id="PF12530"/>
    </source>
</evidence>
<proteinExistence type="predicted"/>
<evidence type="ECO:0000259" key="2">
    <source>
        <dbReference type="Pfam" id="PF11229"/>
    </source>
</evidence>
<accession>A0A9Q1BLT5</accession>
<feature type="region of interest" description="Disordered" evidence="1">
    <location>
        <begin position="741"/>
        <end position="760"/>
    </location>
</feature>